<evidence type="ECO:0000313" key="14">
    <source>
        <dbReference type="EMBL" id="CAH2760468.1"/>
    </source>
</evidence>
<evidence type="ECO:0000256" key="7">
    <source>
        <dbReference type="ARBA" id="ARBA00022840"/>
    </source>
</evidence>
<dbReference type="EMBL" id="OW659477">
    <property type="protein sequence ID" value="CAH2760468.1"/>
    <property type="molecule type" value="Genomic_DNA"/>
</dbReference>
<keyword evidence="6 11" id="KW-0547">Nucleotide-binding</keyword>
<feature type="domain" description="Mur ligase C-terminal" evidence="12">
    <location>
        <begin position="280"/>
        <end position="388"/>
    </location>
</feature>
<dbReference type="PROSITE" id="PS01012">
    <property type="entry name" value="FOLYLPOLYGLU_SYNT_2"/>
    <property type="match status" value="1"/>
</dbReference>
<dbReference type="InterPro" id="IPR036615">
    <property type="entry name" value="Mur_ligase_C_dom_sf"/>
</dbReference>
<keyword evidence="7 11" id="KW-0067">ATP-binding</keyword>
<dbReference type="GO" id="GO:0005737">
    <property type="term" value="C:cytoplasm"/>
    <property type="evidence" value="ECO:0007669"/>
    <property type="project" value="TreeGrafter"/>
</dbReference>
<evidence type="ECO:0000256" key="4">
    <source>
        <dbReference type="ARBA" id="ARBA00022598"/>
    </source>
</evidence>
<keyword evidence="4 11" id="KW-0436">Ligase</keyword>
<dbReference type="Gene3D" id="3.90.190.20">
    <property type="entry name" value="Mur ligase, C-terminal domain"/>
    <property type="match status" value="1"/>
</dbReference>
<dbReference type="Proteomes" id="UP001154111">
    <property type="component" value="Chromosome"/>
</dbReference>
<evidence type="ECO:0000256" key="11">
    <source>
        <dbReference type="PIRNR" id="PIRNR001563"/>
    </source>
</evidence>
<dbReference type="NCBIfam" id="TIGR01499">
    <property type="entry name" value="folC"/>
    <property type="match status" value="1"/>
</dbReference>
<evidence type="ECO:0000256" key="5">
    <source>
        <dbReference type="ARBA" id="ARBA00022723"/>
    </source>
</evidence>
<organism evidence="14 17">
    <name type="scientific">Erysipelothrix amsterdamensis</name>
    <dbReference type="NCBI Taxonomy" id="2929157"/>
    <lineage>
        <taxon>Bacteria</taxon>
        <taxon>Bacillati</taxon>
        <taxon>Bacillota</taxon>
        <taxon>Erysipelotrichia</taxon>
        <taxon>Erysipelotrichales</taxon>
        <taxon>Erysipelotrichaceae</taxon>
        <taxon>Erysipelothrix</taxon>
    </lineage>
</organism>
<dbReference type="InterPro" id="IPR001645">
    <property type="entry name" value="Folylpolyglutamate_synth"/>
</dbReference>
<sequence>MFRQIEPALDALMKRKNQTYGIDLFRQCLADMGNPQDSLTCIHIGGTNGKGSTTNYTRAILQEAGYSVGTFTSPHLTVHNDRIRINNENISDSDLLMYINVTEPFWDQYQLSMFEIDVLISILYFIDNDIDYAIYEVGLGGRLDATNVIQPVITGITNIGLDHMNILGDTIEKIAAEKAGIIKMNVPFFTTERKDSCLEVFSYFTNLKQTNMHQVVIAEPKREGLAYYFDVLEEPYVIQNQGLYQVGNASLAIHLVKALPHITVDTKTIQNAIASASWAGRFEPVLDGVYVDGAHNEMGIEMLVRSMEMLPRPWVAVFTALKDKDYTLMINKLESVFDEVIITQFDFYRSERAEKLAFGHNVTIIEDQYKAIDTGMKHRNNGTCVITGSLYFISEARDYLIKKSKSI</sequence>
<evidence type="ECO:0000256" key="6">
    <source>
        <dbReference type="ARBA" id="ARBA00022741"/>
    </source>
</evidence>
<dbReference type="GO" id="GO:0008841">
    <property type="term" value="F:dihydrofolate synthase activity"/>
    <property type="evidence" value="ECO:0007669"/>
    <property type="project" value="TreeGrafter"/>
</dbReference>
<evidence type="ECO:0000256" key="1">
    <source>
        <dbReference type="ARBA" id="ARBA00001946"/>
    </source>
</evidence>
<dbReference type="GO" id="GO:0046872">
    <property type="term" value="F:metal ion binding"/>
    <property type="evidence" value="ECO:0007669"/>
    <property type="project" value="UniProtKB-KW"/>
</dbReference>
<evidence type="ECO:0000256" key="9">
    <source>
        <dbReference type="ARBA" id="ARBA00030592"/>
    </source>
</evidence>
<dbReference type="Gene3D" id="3.40.1190.10">
    <property type="entry name" value="Mur-like, catalytic domain"/>
    <property type="match status" value="1"/>
</dbReference>
<evidence type="ECO:0000259" key="12">
    <source>
        <dbReference type="Pfam" id="PF02875"/>
    </source>
</evidence>
<comment type="catalytic activity">
    <reaction evidence="10">
        <text>(6S)-5,6,7,8-tetrahydrofolyl-(gamma-L-Glu)(n) + L-glutamate + ATP = (6S)-5,6,7,8-tetrahydrofolyl-(gamma-L-Glu)(n+1) + ADP + phosphate + H(+)</text>
        <dbReference type="Rhea" id="RHEA:10580"/>
        <dbReference type="Rhea" id="RHEA-COMP:14738"/>
        <dbReference type="Rhea" id="RHEA-COMP:14740"/>
        <dbReference type="ChEBI" id="CHEBI:15378"/>
        <dbReference type="ChEBI" id="CHEBI:29985"/>
        <dbReference type="ChEBI" id="CHEBI:30616"/>
        <dbReference type="ChEBI" id="CHEBI:43474"/>
        <dbReference type="ChEBI" id="CHEBI:141005"/>
        <dbReference type="ChEBI" id="CHEBI:456216"/>
        <dbReference type="EC" id="6.3.2.17"/>
    </reaction>
</comment>
<evidence type="ECO:0000313" key="17">
    <source>
        <dbReference type="Proteomes" id="UP001154111"/>
    </source>
</evidence>
<reference evidence="14" key="1">
    <citation type="submission" date="2022-04" db="EMBL/GenBank/DDBJ databases">
        <authorList>
            <person name="Forde T."/>
        </authorList>
    </citation>
    <scope>NUCLEOTIDE SEQUENCE</scope>
    <source>
        <strain evidence="14">A18Y016a</strain>
        <strain evidence="15">A18Y020d</strain>
    </source>
</reference>
<dbReference type="FunFam" id="3.40.1190.10:FF:000011">
    <property type="entry name" value="Folylpolyglutamate synthase/dihydrofolate synthase"/>
    <property type="match status" value="1"/>
</dbReference>
<dbReference type="RefSeq" id="WP_013853396.1">
    <property type="nucleotide sequence ID" value="NZ_OW659477.1"/>
</dbReference>
<proteinExistence type="inferred from homology"/>
<gene>
    <name evidence="14" type="primary">fpgS</name>
    <name evidence="14" type="ORF">ERYAMS2_00102</name>
    <name evidence="15" type="ORF">ERYAMS_01660</name>
</gene>
<keyword evidence="8" id="KW-0460">Magnesium</keyword>
<evidence type="ECO:0000313" key="15">
    <source>
        <dbReference type="EMBL" id="CAH2763759.1"/>
    </source>
</evidence>
<evidence type="ECO:0000259" key="13">
    <source>
        <dbReference type="Pfam" id="PF08245"/>
    </source>
</evidence>
<dbReference type="PANTHER" id="PTHR11136">
    <property type="entry name" value="FOLYLPOLYGLUTAMATE SYNTHASE-RELATED"/>
    <property type="match status" value="1"/>
</dbReference>
<dbReference type="Pfam" id="PF08245">
    <property type="entry name" value="Mur_ligase_M"/>
    <property type="match status" value="1"/>
</dbReference>
<evidence type="ECO:0000313" key="16">
    <source>
        <dbReference type="Proteomes" id="UP001154095"/>
    </source>
</evidence>
<dbReference type="InterPro" id="IPR018109">
    <property type="entry name" value="Folylpolyglutamate_synth_CS"/>
</dbReference>
<dbReference type="Pfam" id="PF02875">
    <property type="entry name" value="Mur_ligase_C"/>
    <property type="match status" value="1"/>
</dbReference>
<evidence type="ECO:0000256" key="10">
    <source>
        <dbReference type="ARBA" id="ARBA00047493"/>
    </source>
</evidence>
<dbReference type="AlphaFoldDB" id="A0AAU9VG11"/>
<feature type="domain" description="Mur ligase central" evidence="13">
    <location>
        <begin position="44"/>
        <end position="186"/>
    </location>
</feature>
<name>A0AAU9VG11_9FIRM</name>
<dbReference type="SUPFAM" id="SSF53623">
    <property type="entry name" value="MurD-like peptide ligases, catalytic domain"/>
    <property type="match status" value="1"/>
</dbReference>
<comment type="similarity">
    <text evidence="2 11">Belongs to the folylpolyglutamate synthase family.</text>
</comment>
<keyword evidence="5" id="KW-0479">Metal-binding</keyword>
<dbReference type="SUPFAM" id="SSF53244">
    <property type="entry name" value="MurD-like peptide ligases, peptide-binding domain"/>
    <property type="match status" value="1"/>
</dbReference>
<protein>
    <recommendedName>
        <fullName evidence="3">tetrahydrofolate synthase</fullName>
        <ecNumber evidence="3">6.3.2.17</ecNumber>
    </recommendedName>
    <alternativeName>
        <fullName evidence="9">Tetrahydrofolylpolyglutamate synthase</fullName>
    </alternativeName>
</protein>
<dbReference type="InterPro" id="IPR004101">
    <property type="entry name" value="Mur_ligase_C"/>
</dbReference>
<accession>A0AAU9VG11</accession>
<dbReference type="PIRSF" id="PIRSF001563">
    <property type="entry name" value="Folylpolyglu_synth"/>
    <property type="match status" value="1"/>
</dbReference>
<dbReference type="InterPro" id="IPR013221">
    <property type="entry name" value="Mur_ligase_cen"/>
</dbReference>
<evidence type="ECO:0000256" key="3">
    <source>
        <dbReference type="ARBA" id="ARBA00013025"/>
    </source>
</evidence>
<keyword evidence="16" id="KW-1185">Reference proteome</keyword>
<comment type="cofactor">
    <cofactor evidence="1">
        <name>Mg(2+)</name>
        <dbReference type="ChEBI" id="CHEBI:18420"/>
    </cofactor>
</comment>
<dbReference type="InterPro" id="IPR036565">
    <property type="entry name" value="Mur-like_cat_sf"/>
</dbReference>
<dbReference type="GO" id="GO:0005524">
    <property type="term" value="F:ATP binding"/>
    <property type="evidence" value="ECO:0007669"/>
    <property type="project" value="UniProtKB-KW"/>
</dbReference>
<dbReference type="EMBL" id="OW659496">
    <property type="protein sequence ID" value="CAH2763759.1"/>
    <property type="molecule type" value="Genomic_DNA"/>
</dbReference>
<dbReference type="GO" id="GO:0004326">
    <property type="term" value="F:tetrahydrofolylpolyglutamate synthase activity"/>
    <property type="evidence" value="ECO:0007669"/>
    <property type="project" value="UniProtKB-EC"/>
</dbReference>
<dbReference type="PANTHER" id="PTHR11136:SF0">
    <property type="entry name" value="DIHYDROFOLATE SYNTHETASE-RELATED"/>
    <property type="match status" value="1"/>
</dbReference>
<dbReference type="EC" id="6.3.2.17" evidence="3"/>
<evidence type="ECO:0000256" key="8">
    <source>
        <dbReference type="ARBA" id="ARBA00022842"/>
    </source>
</evidence>
<evidence type="ECO:0000256" key="2">
    <source>
        <dbReference type="ARBA" id="ARBA00008276"/>
    </source>
</evidence>
<dbReference type="GeneID" id="41397080"/>
<dbReference type="Proteomes" id="UP001154095">
    <property type="component" value="Chromosome"/>
</dbReference>